<dbReference type="GO" id="GO:0005886">
    <property type="term" value="C:plasma membrane"/>
    <property type="evidence" value="ECO:0007669"/>
    <property type="project" value="UniProtKB-SubCell"/>
</dbReference>
<evidence type="ECO:0000256" key="1">
    <source>
        <dbReference type="ARBA" id="ARBA00004651"/>
    </source>
</evidence>
<feature type="transmembrane region" description="Helical" evidence="8">
    <location>
        <begin position="144"/>
        <end position="167"/>
    </location>
</feature>
<name>A0A914V1H1_9BILA</name>
<proteinExistence type="predicted"/>
<dbReference type="SUPFAM" id="SSF81321">
    <property type="entry name" value="Family A G protein-coupled receptor-like"/>
    <property type="match status" value="1"/>
</dbReference>
<dbReference type="Gene3D" id="1.20.1070.10">
    <property type="entry name" value="Rhodopsin 7-helix transmembrane proteins"/>
    <property type="match status" value="1"/>
</dbReference>
<organism evidence="10 11">
    <name type="scientific">Plectus sambesii</name>
    <dbReference type="NCBI Taxonomy" id="2011161"/>
    <lineage>
        <taxon>Eukaryota</taxon>
        <taxon>Metazoa</taxon>
        <taxon>Ecdysozoa</taxon>
        <taxon>Nematoda</taxon>
        <taxon>Chromadorea</taxon>
        <taxon>Plectida</taxon>
        <taxon>Plectina</taxon>
        <taxon>Plectoidea</taxon>
        <taxon>Plectidae</taxon>
        <taxon>Plectus</taxon>
    </lineage>
</organism>
<keyword evidence="5" id="KW-0297">G-protein coupled receptor</keyword>
<evidence type="ECO:0000256" key="2">
    <source>
        <dbReference type="ARBA" id="ARBA00022475"/>
    </source>
</evidence>
<feature type="transmembrane region" description="Helical" evidence="8">
    <location>
        <begin position="247"/>
        <end position="267"/>
    </location>
</feature>
<feature type="transmembrane region" description="Helical" evidence="8">
    <location>
        <begin position="77"/>
        <end position="97"/>
    </location>
</feature>
<evidence type="ECO:0000256" key="3">
    <source>
        <dbReference type="ARBA" id="ARBA00022692"/>
    </source>
</evidence>
<dbReference type="Proteomes" id="UP000887566">
    <property type="component" value="Unplaced"/>
</dbReference>
<dbReference type="AlphaFoldDB" id="A0A914V1H1"/>
<evidence type="ECO:0000256" key="6">
    <source>
        <dbReference type="ARBA" id="ARBA00023136"/>
    </source>
</evidence>
<dbReference type="InterPro" id="IPR019424">
    <property type="entry name" value="7TM_GPCR_Srsx"/>
</dbReference>
<feature type="transmembrane region" description="Helical" evidence="8">
    <location>
        <begin position="287"/>
        <end position="305"/>
    </location>
</feature>
<keyword evidence="5" id="KW-0675">Receptor</keyword>
<feature type="transmembrane region" description="Helical" evidence="8">
    <location>
        <begin position="192"/>
        <end position="216"/>
    </location>
</feature>
<dbReference type="PROSITE" id="PS50262">
    <property type="entry name" value="G_PROTEIN_RECEP_F1_2"/>
    <property type="match status" value="1"/>
</dbReference>
<evidence type="ECO:0000256" key="7">
    <source>
        <dbReference type="ARBA" id="ARBA00023224"/>
    </source>
</evidence>
<dbReference type="GO" id="GO:0004930">
    <property type="term" value="F:G protein-coupled receptor activity"/>
    <property type="evidence" value="ECO:0007669"/>
    <property type="project" value="UniProtKB-KW"/>
</dbReference>
<evidence type="ECO:0000259" key="9">
    <source>
        <dbReference type="PROSITE" id="PS50262"/>
    </source>
</evidence>
<keyword evidence="6 8" id="KW-0472">Membrane</keyword>
<keyword evidence="4 8" id="KW-1133">Transmembrane helix</keyword>
<dbReference type="CDD" id="cd00637">
    <property type="entry name" value="7tm_classA_rhodopsin-like"/>
    <property type="match status" value="1"/>
</dbReference>
<dbReference type="InterPro" id="IPR017452">
    <property type="entry name" value="GPCR_Rhodpsn_7TM"/>
</dbReference>
<keyword evidence="10" id="KW-1185">Reference proteome</keyword>
<keyword evidence="3 8" id="KW-0812">Transmembrane</keyword>
<feature type="transmembrane region" description="Helical" evidence="8">
    <location>
        <begin position="32"/>
        <end position="56"/>
    </location>
</feature>
<dbReference type="Pfam" id="PF10320">
    <property type="entry name" value="7TM_GPCR_Srsx"/>
    <property type="match status" value="1"/>
</dbReference>
<keyword evidence="2" id="KW-1003">Cell membrane</keyword>
<dbReference type="PANTHER" id="PTHR37441">
    <property type="entry name" value="PROTEIN CBG16518"/>
    <property type="match status" value="1"/>
</dbReference>
<dbReference type="PANTHER" id="PTHR37441:SF7">
    <property type="entry name" value="G-PROTEIN COUPLED RECEPTORS FAMILY 1 PROFILE DOMAIN-CONTAINING PROTEIN"/>
    <property type="match status" value="1"/>
</dbReference>
<comment type="subcellular location">
    <subcellularLocation>
        <location evidence="1">Cell membrane</location>
        <topology evidence="1">Multi-pass membrane protein</topology>
    </subcellularLocation>
</comment>
<evidence type="ECO:0000256" key="8">
    <source>
        <dbReference type="SAM" id="Phobius"/>
    </source>
</evidence>
<evidence type="ECO:0000313" key="10">
    <source>
        <dbReference type="Proteomes" id="UP000887566"/>
    </source>
</evidence>
<protein>
    <submittedName>
        <fullName evidence="11">G-protein coupled receptors family 1 profile domain-containing protein</fullName>
    </submittedName>
</protein>
<sequence>MADALSNCSNISNANEEIIIAAESFLRNLFGIYPLPFILLALVVLLFFSASVIVGLREERLSVKLYIFLLHRTAGDLLTLIALATIDILHALDILTTKDTLDAFQVCALGYWSTTTAYLSLALMKLLAVKYPMFYRRHVRVRHCLAIVALSWVFGICWTIFHGIIAIDYRTHGTFIVQVCINMDECSKMGRIYWTAFGLTTYASVVIVYVWTALIVRRSLTRSRSVTNSTVNPNQRRGNLWKTGTNIVIYAVCFALDTPGVFAIGTLSRPVFGYDECVLIDRAMFDLSEILACIWLAAFLLRIIADPIANIVTDPSLRFIAIRVFCK</sequence>
<feature type="domain" description="G-protein coupled receptors family 1 profile" evidence="9">
    <location>
        <begin position="47"/>
        <end position="254"/>
    </location>
</feature>
<dbReference type="InterPro" id="IPR040435">
    <property type="entry name" value="Put_GPCR_Chromadorea"/>
</dbReference>
<feature type="transmembrane region" description="Helical" evidence="8">
    <location>
        <begin position="103"/>
        <end position="123"/>
    </location>
</feature>
<dbReference type="WBParaSite" id="PSAMB.scaffold1381size32332.g12800.t1">
    <property type="protein sequence ID" value="PSAMB.scaffold1381size32332.g12800.t1"/>
    <property type="gene ID" value="PSAMB.scaffold1381size32332.g12800"/>
</dbReference>
<keyword evidence="7" id="KW-0807">Transducer</keyword>
<accession>A0A914V1H1</accession>
<evidence type="ECO:0000256" key="4">
    <source>
        <dbReference type="ARBA" id="ARBA00022989"/>
    </source>
</evidence>
<evidence type="ECO:0000256" key="5">
    <source>
        <dbReference type="ARBA" id="ARBA00023040"/>
    </source>
</evidence>
<reference evidence="11" key="1">
    <citation type="submission" date="2022-11" db="UniProtKB">
        <authorList>
            <consortium name="WormBaseParasite"/>
        </authorList>
    </citation>
    <scope>IDENTIFICATION</scope>
</reference>
<evidence type="ECO:0000313" key="11">
    <source>
        <dbReference type="WBParaSite" id="PSAMB.scaffold1381size32332.g12800.t1"/>
    </source>
</evidence>